<comment type="caution">
    <text evidence="2">The sequence shown here is derived from an EMBL/GenBank/DDBJ whole genome shotgun (WGS) entry which is preliminary data.</text>
</comment>
<dbReference type="AlphaFoldDB" id="A0A848P6S9"/>
<dbReference type="RefSeq" id="WP_169341085.1">
    <property type="nucleotide sequence ID" value="NZ_JABBZM010000021.1"/>
</dbReference>
<reference evidence="2 3" key="1">
    <citation type="submission" date="2020-04" db="EMBL/GenBank/DDBJ databases">
        <title>Ralstonia insidiosa genome sequencing and assembly.</title>
        <authorList>
            <person name="Martins R.C.R."/>
            <person name="Perdigao-Neto L.V."/>
            <person name="Levin A.S.S."/>
            <person name="Costa S.F."/>
        </authorList>
    </citation>
    <scope>NUCLEOTIDE SEQUENCE [LARGE SCALE GENOMIC DNA]</scope>
    <source>
        <strain evidence="2 3">5047</strain>
    </source>
</reference>
<evidence type="ECO:0000256" key="1">
    <source>
        <dbReference type="SAM" id="SignalP"/>
    </source>
</evidence>
<gene>
    <name evidence="2" type="ORF">HGR00_20725</name>
</gene>
<dbReference type="Proteomes" id="UP000575469">
    <property type="component" value="Unassembled WGS sequence"/>
</dbReference>
<feature type="chain" id="PRO_5032654614" evidence="1">
    <location>
        <begin position="20"/>
        <end position="610"/>
    </location>
</feature>
<accession>A0A848P6S9</accession>
<organism evidence="2 3">
    <name type="scientific">Ralstonia insidiosa</name>
    <dbReference type="NCBI Taxonomy" id="190721"/>
    <lineage>
        <taxon>Bacteria</taxon>
        <taxon>Pseudomonadati</taxon>
        <taxon>Pseudomonadota</taxon>
        <taxon>Betaproteobacteria</taxon>
        <taxon>Burkholderiales</taxon>
        <taxon>Burkholderiaceae</taxon>
        <taxon>Ralstonia</taxon>
    </lineage>
</organism>
<keyword evidence="1" id="KW-0732">Signal</keyword>
<feature type="signal peptide" evidence="1">
    <location>
        <begin position="1"/>
        <end position="19"/>
    </location>
</feature>
<dbReference type="EMBL" id="JABBZM010000021">
    <property type="protein sequence ID" value="NMV40336.1"/>
    <property type="molecule type" value="Genomic_DNA"/>
</dbReference>
<evidence type="ECO:0000313" key="3">
    <source>
        <dbReference type="Proteomes" id="UP000575469"/>
    </source>
</evidence>
<proteinExistence type="predicted"/>
<sequence>MKARHLCATLVVALTSLTAANGSDSPAGNLPSHIVALRGDDAWSGRLRALQFLPTLGTLDAPTPQDLWEAASALDERPPIERQLWTFHRDDTGSRTPVGLHWLNLSPTQQAQLDGDDKLGAMRIDYLRGLRMPERDGSGFRSRKSILGAMLGAHVKLLGPPGFVLDASHTSFRQNHAQRPWMAYIGANDGMLHGFDALTGIERFAIMPDAALPTAARNASPAQPVPRPLCARPFAADALIGMQWHSILSCANGTMGSGLFLVDVTNPESATPPPMLAYDASDDATVGQVEGPIPIVLLANGGSGGSRWFAVSGNGTGRADVGNRLLLLALDQPRTSPWQSNTAHAITVPSGTDRRGGLGAPAVALGPQGTATLAYAPDTRGQIWRFDLRDAPPWPNALGTNHAQRRTPFFKAKSRTGGTQRIVSPILLAATAGGQMLVFVAVDEASSNTTLYGVADTGARGLSRDNLAGLSVTDDGDGSIIRFEGGAIANGWRIDLPMGQLPDDLTTAGTNSLLLTTRDADRRQHAYLLDAHTGLPTNKAHRTGHVLIGTPIITTQTAAPAPTPSDSITQATHTGLWQLAGERIRQLESRIYTRQLGRLSWREMTEEGAR</sequence>
<protein>
    <submittedName>
        <fullName evidence="2">Pilus assembly protein PilY</fullName>
    </submittedName>
</protein>
<name>A0A848P6S9_9RALS</name>
<evidence type="ECO:0000313" key="2">
    <source>
        <dbReference type="EMBL" id="NMV40336.1"/>
    </source>
</evidence>